<dbReference type="RefSeq" id="WP_282759345.1">
    <property type="nucleotide sequence ID" value="NZ_JASCTH010000006.1"/>
</dbReference>
<comment type="caution">
    <text evidence="6">The sequence shown here is derived from an EMBL/GenBank/DDBJ whole genome shotgun (WGS) entry which is preliminary data.</text>
</comment>
<keyword evidence="7" id="KW-1185">Reference proteome</keyword>
<feature type="transmembrane region" description="Helical" evidence="5">
    <location>
        <begin position="196"/>
        <end position="213"/>
    </location>
</feature>
<sequence>MTTPNPIIRSYLYLAEALETRPTVQAIFQLRFLAGDALSGGMTAAVVPGSLTWLSATASVYLFNGVADVREDRFNGSSRPIASGQLSPRTGRNLAVGLGVSALTGAAVQSPALLILTAVLLGLGYAYSATRWALKRWTWGVALVGILSSAATYGAGAVISGRLEPAVVVFGALLGGWMAVVGALTKDLPDAAGDRAATVALTVGGTAVAGLALHRGSYGSRDRCRRPYRGFMITQYSAHALVLLAL</sequence>
<comment type="subcellular location">
    <subcellularLocation>
        <location evidence="1">Membrane</location>
        <topology evidence="1">Multi-pass membrane protein</topology>
    </subcellularLocation>
</comment>
<organism evidence="6 7">
    <name type="scientific">Actinoplanes sandaracinus</name>
    <dbReference type="NCBI Taxonomy" id="3045177"/>
    <lineage>
        <taxon>Bacteria</taxon>
        <taxon>Bacillati</taxon>
        <taxon>Actinomycetota</taxon>
        <taxon>Actinomycetes</taxon>
        <taxon>Micromonosporales</taxon>
        <taxon>Micromonosporaceae</taxon>
        <taxon>Actinoplanes</taxon>
    </lineage>
</organism>
<reference evidence="6 7" key="1">
    <citation type="submission" date="2023-05" db="EMBL/GenBank/DDBJ databases">
        <title>Actinoplanes sp. NEAU-A12 genome sequencing.</title>
        <authorList>
            <person name="Wang Z.-S."/>
        </authorList>
    </citation>
    <scope>NUCLEOTIDE SEQUENCE [LARGE SCALE GENOMIC DNA]</scope>
    <source>
        <strain evidence="6 7">NEAU-A12</strain>
    </source>
</reference>
<dbReference type="PANTHER" id="PTHR42723:SF1">
    <property type="entry name" value="CHLOROPHYLL SYNTHASE, CHLOROPLASTIC"/>
    <property type="match status" value="1"/>
</dbReference>
<keyword evidence="2 5" id="KW-0812">Transmembrane</keyword>
<dbReference type="Gene3D" id="1.10.357.140">
    <property type="entry name" value="UbiA prenyltransferase"/>
    <property type="match status" value="1"/>
</dbReference>
<gene>
    <name evidence="6" type="ORF">QLQ12_11770</name>
</gene>
<dbReference type="Proteomes" id="UP001241758">
    <property type="component" value="Unassembled WGS sequence"/>
</dbReference>
<accession>A0ABT6WHS7</accession>
<feature type="transmembrane region" description="Helical" evidence="5">
    <location>
        <begin position="139"/>
        <end position="159"/>
    </location>
</feature>
<dbReference type="InterPro" id="IPR050475">
    <property type="entry name" value="Prenyltransferase_related"/>
</dbReference>
<evidence type="ECO:0000313" key="7">
    <source>
        <dbReference type="Proteomes" id="UP001241758"/>
    </source>
</evidence>
<evidence type="ECO:0000256" key="2">
    <source>
        <dbReference type="ARBA" id="ARBA00022692"/>
    </source>
</evidence>
<dbReference type="InterPro" id="IPR044878">
    <property type="entry name" value="UbiA_sf"/>
</dbReference>
<feature type="transmembrane region" description="Helical" evidence="5">
    <location>
        <begin position="94"/>
        <end position="127"/>
    </location>
</feature>
<protein>
    <submittedName>
        <fullName evidence="6">UbiA family prenyltransferase</fullName>
    </submittedName>
</protein>
<keyword evidence="3 5" id="KW-1133">Transmembrane helix</keyword>
<keyword evidence="4 5" id="KW-0472">Membrane</keyword>
<evidence type="ECO:0000256" key="3">
    <source>
        <dbReference type="ARBA" id="ARBA00022989"/>
    </source>
</evidence>
<name>A0ABT6WHS7_9ACTN</name>
<dbReference type="Pfam" id="PF01040">
    <property type="entry name" value="UbiA"/>
    <property type="match status" value="1"/>
</dbReference>
<proteinExistence type="predicted"/>
<dbReference type="PANTHER" id="PTHR42723">
    <property type="entry name" value="CHLOROPHYLL SYNTHASE"/>
    <property type="match status" value="1"/>
</dbReference>
<feature type="transmembrane region" description="Helical" evidence="5">
    <location>
        <begin position="166"/>
        <end position="184"/>
    </location>
</feature>
<evidence type="ECO:0000256" key="4">
    <source>
        <dbReference type="ARBA" id="ARBA00023136"/>
    </source>
</evidence>
<evidence type="ECO:0000313" key="6">
    <source>
        <dbReference type="EMBL" id="MDI6099271.1"/>
    </source>
</evidence>
<evidence type="ECO:0000256" key="1">
    <source>
        <dbReference type="ARBA" id="ARBA00004141"/>
    </source>
</evidence>
<evidence type="ECO:0000256" key="5">
    <source>
        <dbReference type="SAM" id="Phobius"/>
    </source>
</evidence>
<dbReference type="EMBL" id="JASCTH010000006">
    <property type="protein sequence ID" value="MDI6099271.1"/>
    <property type="molecule type" value="Genomic_DNA"/>
</dbReference>
<dbReference type="InterPro" id="IPR000537">
    <property type="entry name" value="UbiA_prenyltransferase"/>
</dbReference>